<accession>A0A450XKI7</accession>
<dbReference type="EMBL" id="CAADFQ010000012">
    <property type="protein sequence ID" value="VFK29840.1"/>
    <property type="molecule type" value="Genomic_DNA"/>
</dbReference>
<dbReference type="EMBL" id="CAADGH010000013">
    <property type="protein sequence ID" value="VFK74963.1"/>
    <property type="molecule type" value="Genomic_DNA"/>
</dbReference>
<sequence>MKLRILPSFLLFLSAYSPLSIIFLIQNFLWFPSSSFLLCTVSCSPFPTNLDQSRLFQIIPCAGVTPVLRSIDIASRYWIMMDVIELLTHHRLAYDGLRVIAFFPNLIGGFGFEGA</sequence>
<evidence type="ECO:0000313" key="2">
    <source>
        <dbReference type="EMBL" id="VFK29840.1"/>
    </source>
</evidence>
<organism evidence="2">
    <name type="scientific">Candidatus Kentrum sp. MB</name>
    <dbReference type="NCBI Taxonomy" id="2138164"/>
    <lineage>
        <taxon>Bacteria</taxon>
        <taxon>Pseudomonadati</taxon>
        <taxon>Pseudomonadota</taxon>
        <taxon>Gammaproteobacteria</taxon>
        <taxon>Candidatus Kentrum</taxon>
    </lineage>
</organism>
<gene>
    <name evidence="1" type="ORF">BECKMB1821G_GA0114241_101131</name>
    <name evidence="3" type="ORF">BECKMB1821H_GA0114242_101321</name>
    <name evidence="2" type="ORF">BECKMB1821I_GA0114274_101221</name>
</gene>
<proteinExistence type="predicted"/>
<dbReference type="EMBL" id="CAADFO010000011">
    <property type="protein sequence ID" value="VFK25085.1"/>
    <property type="molecule type" value="Genomic_DNA"/>
</dbReference>
<evidence type="ECO:0000313" key="1">
    <source>
        <dbReference type="EMBL" id="VFK25085.1"/>
    </source>
</evidence>
<dbReference type="AlphaFoldDB" id="A0A450XKI7"/>
<reference evidence="2" key="1">
    <citation type="submission" date="2019-02" db="EMBL/GenBank/DDBJ databases">
        <authorList>
            <person name="Gruber-Vodicka R. H."/>
            <person name="Seah K. B. B."/>
        </authorList>
    </citation>
    <scope>NUCLEOTIDE SEQUENCE</scope>
    <source>
        <strain evidence="1">BECK_BZ197</strain>
        <strain evidence="3">BECK_BZ198</strain>
        <strain evidence="2">BECK_BZ199</strain>
    </source>
</reference>
<protein>
    <submittedName>
        <fullName evidence="2">Uncharacterized protein</fullName>
    </submittedName>
</protein>
<evidence type="ECO:0000313" key="3">
    <source>
        <dbReference type="EMBL" id="VFK74963.1"/>
    </source>
</evidence>
<name>A0A450XKI7_9GAMM</name>